<sequence length="177" mass="20105">MYTSHHPENEACHSNRWNVKAVQSPLHCRIFKIAGVRGLLNETAHSESTGSHLIGIKSENKRNGKCLNPPASCCTIASIQSSMRTTWCALNEKSISKLHCLLWCYIGVEMISINTRRLRKIPSENLGLMGSSMLPWLRTQHHEPRIIVIDKNKPMVPYEMEPIHTMMVQLTGKTNYL</sequence>
<organism evidence="1 2">
    <name type="scientific">Daphnia magna</name>
    <dbReference type="NCBI Taxonomy" id="35525"/>
    <lineage>
        <taxon>Eukaryota</taxon>
        <taxon>Metazoa</taxon>
        <taxon>Ecdysozoa</taxon>
        <taxon>Arthropoda</taxon>
        <taxon>Crustacea</taxon>
        <taxon>Branchiopoda</taxon>
        <taxon>Diplostraca</taxon>
        <taxon>Cladocera</taxon>
        <taxon>Anomopoda</taxon>
        <taxon>Daphniidae</taxon>
        <taxon>Daphnia</taxon>
    </lineage>
</organism>
<protein>
    <submittedName>
        <fullName evidence="1">Uncharacterized protein</fullName>
    </submittedName>
</protein>
<evidence type="ECO:0000313" key="2">
    <source>
        <dbReference type="Proteomes" id="UP001234178"/>
    </source>
</evidence>
<reference evidence="1 2" key="1">
    <citation type="journal article" date="2023" name="Nucleic Acids Res.">
        <title>The hologenome of Daphnia magna reveals possible DNA methylation and microbiome-mediated evolution of the host genome.</title>
        <authorList>
            <person name="Chaturvedi A."/>
            <person name="Li X."/>
            <person name="Dhandapani V."/>
            <person name="Marshall H."/>
            <person name="Kissane S."/>
            <person name="Cuenca-Cambronero M."/>
            <person name="Asole G."/>
            <person name="Calvet F."/>
            <person name="Ruiz-Romero M."/>
            <person name="Marangio P."/>
            <person name="Guigo R."/>
            <person name="Rago D."/>
            <person name="Mirbahai L."/>
            <person name="Eastwood N."/>
            <person name="Colbourne J.K."/>
            <person name="Zhou J."/>
            <person name="Mallon E."/>
            <person name="Orsini L."/>
        </authorList>
    </citation>
    <scope>NUCLEOTIDE SEQUENCE [LARGE SCALE GENOMIC DNA]</scope>
    <source>
        <strain evidence="1">LRV0_1</strain>
    </source>
</reference>
<dbReference type="Proteomes" id="UP001234178">
    <property type="component" value="Unassembled WGS sequence"/>
</dbReference>
<gene>
    <name evidence="1" type="ORF">OUZ56_012738</name>
</gene>
<dbReference type="EMBL" id="JAOYFB010000002">
    <property type="protein sequence ID" value="KAK4007580.1"/>
    <property type="molecule type" value="Genomic_DNA"/>
</dbReference>
<comment type="caution">
    <text evidence="1">The sequence shown here is derived from an EMBL/GenBank/DDBJ whole genome shotgun (WGS) entry which is preliminary data.</text>
</comment>
<proteinExistence type="predicted"/>
<accession>A0ABQ9Z419</accession>
<evidence type="ECO:0000313" key="1">
    <source>
        <dbReference type="EMBL" id="KAK4007580.1"/>
    </source>
</evidence>
<keyword evidence="2" id="KW-1185">Reference proteome</keyword>
<name>A0ABQ9Z419_9CRUS</name>